<dbReference type="AlphaFoldDB" id="A0AAW2WF63"/>
<organism evidence="2">
    <name type="scientific">Sesamum latifolium</name>
    <dbReference type="NCBI Taxonomy" id="2727402"/>
    <lineage>
        <taxon>Eukaryota</taxon>
        <taxon>Viridiplantae</taxon>
        <taxon>Streptophyta</taxon>
        <taxon>Embryophyta</taxon>
        <taxon>Tracheophyta</taxon>
        <taxon>Spermatophyta</taxon>
        <taxon>Magnoliopsida</taxon>
        <taxon>eudicotyledons</taxon>
        <taxon>Gunneridae</taxon>
        <taxon>Pentapetalae</taxon>
        <taxon>asterids</taxon>
        <taxon>lamiids</taxon>
        <taxon>Lamiales</taxon>
        <taxon>Pedaliaceae</taxon>
        <taxon>Sesamum</taxon>
    </lineage>
</organism>
<name>A0AAW2WF63_9LAMI</name>
<evidence type="ECO:0000313" key="2">
    <source>
        <dbReference type="EMBL" id="KAL0440063.1"/>
    </source>
</evidence>
<dbReference type="InterPro" id="IPR013103">
    <property type="entry name" value="RVT_2"/>
</dbReference>
<proteinExistence type="predicted"/>
<dbReference type="EMBL" id="JACGWN010000008">
    <property type="protein sequence ID" value="KAL0440063.1"/>
    <property type="molecule type" value="Genomic_DNA"/>
</dbReference>
<protein>
    <recommendedName>
        <fullName evidence="1">Reverse transcriptase Ty1/copia-type domain-containing protein</fullName>
    </recommendedName>
</protein>
<accession>A0AAW2WF63</accession>
<feature type="domain" description="Reverse transcriptase Ty1/copia-type" evidence="1">
    <location>
        <begin position="3"/>
        <end position="164"/>
    </location>
</feature>
<comment type="caution">
    <text evidence="2">The sequence shown here is derived from an EMBL/GenBank/DDBJ whole genome shotgun (WGS) entry which is preliminary data.</text>
</comment>
<sequence length="166" mass="18795">MEGFDYKDSFSPVAKSLIVQLVIAVTASLGWAVHQLDINNAFLHDYLNEDIYIVPPEEYNVPPGKVCKLNISLYGLKQASQQRNEEFTSKLAAFGFRQSKNDYCLFTKGLGTTFLALLVYVCGQCFDHRPSKTLITEVKEYRDGLFTIKNLGYAKYFLGIEIARSE</sequence>
<dbReference type="Pfam" id="PF07727">
    <property type="entry name" value="RVT_2"/>
    <property type="match status" value="1"/>
</dbReference>
<reference evidence="2" key="2">
    <citation type="journal article" date="2024" name="Plant">
        <title>Genomic evolution and insights into agronomic trait innovations of Sesamum species.</title>
        <authorList>
            <person name="Miao H."/>
            <person name="Wang L."/>
            <person name="Qu L."/>
            <person name="Liu H."/>
            <person name="Sun Y."/>
            <person name="Le M."/>
            <person name="Wang Q."/>
            <person name="Wei S."/>
            <person name="Zheng Y."/>
            <person name="Lin W."/>
            <person name="Duan Y."/>
            <person name="Cao H."/>
            <person name="Xiong S."/>
            <person name="Wang X."/>
            <person name="Wei L."/>
            <person name="Li C."/>
            <person name="Ma Q."/>
            <person name="Ju M."/>
            <person name="Zhao R."/>
            <person name="Li G."/>
            <person name="Mu C."/>
            <person name="Tian Q."/>
            <person name="Mei H."/>
            <person name="Zhang T."/>
            <person name="Gao T."/>
            <person name="Zhang H."/>
        </authorList>
    </citation>
    <scope>NUCLEOTIDE SEQUENCE</scope>
    <source>
        <strain evidence="2">KEN1</strain>
    </source>
</reference>
<evidence type="ECO:0000259" key="1">
    <source>
        <dbReference type="Pfam" id="PF07727"/>
    </source>
</evidence>
<reference evidence="2" key="1">
    <citation type="submission" date="2020-06" db="EMBL/GenBank/DDBJ databases">
        <authorList>
            <person name="Li T."/>
            <person name="Hu X."/>
            <person name="Zhang T."/>
            <person name="Song X."/>
            <person name="Zhang H."/>
            <person name="Dai N."/>
            <person name="Sheng W."/>
            <person name="Hou X."/>
            <person name="Wei L."/>
        </authorList>
    </citation>
    <scope>NUCLEOTIDE SEQUENCE</scope>
    <source>
        <strain evidence="2">KEN1</strain>
        <tissue evidence="2">Leaf</tissue>
    </source>
</reference>
<gene>
    <name evidence="2" type="ORF">Slati_2489300</name>
</gene>